<feature type="compositionally biased region" description="Basic and acidic residues" evidence="6">
    <location>
        <begin position="1"/>
        <end position="12"/>
    </location>
</feature>
<dbReference type="AlphaFoldDB" id="A0A7R8UBQ5"/>
<dbReference type="PANTHER" id="PTHR15348:SF0">
    <property type="entry name" value="PROTEIN DEAD RINGER"/>
    <property type="match status" value="1"/>
</dbReference>
<sequence>MDVGRSSERDLDLGDDSAMSNDEHSDHEDDVRDCDSSDEGAPINSTMNGNGMDYSRATEDNPDIPLNSHHPQFPQSHTLGLLGNFMGVPGLQNLPNLQHGDVLEKLKMQVRDMKVGMMDQDYAPHSTYGSTLPPSGAAGFPLAQSNGLGQPQNLSQTPTSVSHSNGYPFASPNNNVPSSKDANPSSNASSSSEASNSSQQNNGYSFEEQYKQVRQLYEINNDPKRKEFLDDLFSFMQKRGTPINRLPIMAKSVLDLYELYNLVIARGGLVDVINKKLWQEIIKGLHLPSSITSAAFTLRTQ</sequence>
<dbReference type="OrthoDB" id="10044343at2759"/>
<dbReference type="Gene3D" id="1.10.150.60">
    <property type="entry name" value="ARID DNA-binding domain"/>
    <property type="match status" value="1"/>
</dbReference>
<keyword evidence="2" id="KW-0805">Transcription regulation</keyword>
<dbReference type="PANTHER" id="PTHR15348">
    <property type="entry name" value="AT-RICH INTERACTIVE DOMAIN-CONTAINING PROTEIN ARID DOMAIN- CONTAINING PROTEIN DEAD RINGER PROTEIN B-CELL REGULATOR OF IGH TRANSCRIPTION BRIGHT"/>
    <property type="match status" value="1"/>
</dbReference>
<dbReference type="GO" id="GO:0003677">
    <property type="term" value="F:DNA binding"/>
    <property type="evidence" value="ECO:0007669"/>
    <property type="project" value="UniProtKB-KW"/>
</dbReference>
<reference evidence="8 9" key="1">
    <citation type="submission" date="2020-11" db="EMBL/GenBank/DDBJ databases">
        <authorList>
            <person name="Wallbank WR R."/>
            <person name="Pardo Diaz C."/>
            <person name="Kozak K."/>
            <person name="Martin S."/>
            <person name="Jiggins C."/>
            <person name="Moest M."/>
            <person name="Warren A I."/>
            <person name="Generalovic N T."/>
            <person name="Byers J.R.P. K."/>
            <person name="Montejo-Kovacevich G."/>
            <person name="Yen C E."/>
        </authorList>
    </citation>
    <scope>NUCLEOTIDE SEQUENCE [LARGE SCALE GENOMIC DNA]</scope>
</reference>
<dbReference type="GO" id="GO:0005634">
    <property type="term" value="C:nucleus"/>
    <property type="evidence" value="ECO:0007669"/>
    <property type="project" value="UniProtKB-SubCell"/>
</dbReference>
<feature type="compositionally biased region" description="Polar residues" evidence="6">
    <location>
        <begin position="143"/>
        <end position="177"/>
    </location>
</feature>
<dbReference type="InterPro" id="IPR036431">
    <property type="entry name" value="ARID_dom_sf"/>
</dbReference>
<evidence type="ECO:0000256" key="6">
    <source>
        <dbReference type="SAM" id="MobiDB-lite"/>
    </source>
</evidence>
<dbReference type="PROSITE" id="PS51011">
    <property type="entry name" value="ARID"/>
    <property type="match status" value="1"/>
</dbReference>
<evidence type="ECO:0000259" key="7">
    <source>
        <dbReference type="PROSITE" id="PS51011"/>
    </source>
</evidence>
<dbReference type="Proteomes" id="UP000594454">
    <property type="component" value="Chromosome 1"/>
</dbReference>
<comment type="subcellular location">
    <subcellularLocation>
        <location evidence="1">Nucleus</location>
    </subcellularLocation>
</comment>
<accession>A0A7R8UBQ5</accession>
<feature type="region of interest" description="Disordered" evidence="6">
    <location>
        <begin position="125"/>
        <end position="202"/>
    </location>
</feature>
<dbReference type="SMART" id="SM01014">
    <property type="entry name" value="ARID"/>
    <property type="match status" value="1"/>
</dbReference>
<proteinExistence type="predicted"/>
<dbReference type="SUPFAM" id="SSF46774">
    <property type="entry name" value="ARID-like"/>
    <property type="match status" value="1"/>
</dbReference>
<keyword evidence="5" id="KW-0539">Nucleus</keyword>
<feature type="region of interest" description="Disordered" evidence="6">
    <location>
        <begin position="1"/>
        <end position="50"/>
    </location>
</feature>
<keyword evidence="4" id="KW-0804">Transcription</keyword>
<dbReference type="SMART" id="SM00501">
    <property type="entry name" value="BRIGHT"/>
    <property type="match status" value="1"/>
</dbReference>
<keyword evidence="3" id="KW-0238">DNA-binding</keyword>
<protein>
    <recommendedName>
        <fullName evidence="7">ARID domain-containing protein</fullName>
    </recommendedName>
</protein>
<dbReference type="FunFam" id="1.10.150.60:FF:000007">
    <property type="entry name" value="AT-rich interactive domain-containing protein 3C"/>
    <property type="match status" value="1"/>
</dbReference>
<dbReference type="InterPro" id="IPR001606">
    <property type="entry name" value="ARID_dom"/>
</dbReference>
<dbReference type="EMBL" id="LR899009">
    <property type="protein sequence ID" value="CAD7077772.1"/>
    <property type="molecule type" value="Genomic_DNA"/>
</dbReference>
<evidence type="ECO:0000256" key="5">
    <source>
        <dbReference type="ARBA" id="ARBA00023242"/>
    </source>
</evidence>
<dbReference type="GO" id="GO:0006357">
    <property type="term" value="P:regulation of transcription by RNA polymerase II"/>
    <property type="evidence" value="ECO:0007669"/>
    <property type="project" value="InterPro"/>
</dbReference>
<evidence type="ECO:0000313" key="8">
    <source>
        <dbReference type="EMBL" id="CAD7077772.1"/>
    </source>
</evidence>
<feature type="compositionally biased region" description="Low complexity" evidence="6">
    <location>
        <begin position="178"/>
        <end position="198"/>
    </location>
</feature>
<evidence type="ECO:0000256" key="4">
    <source>
        <dbReference type="ARBA" id="ARBA00023163"/>
    </source>
</evidence>
<feature type="domain" description="ARID" evidence="7">
    <location>
        <begin position="222"/>
        <end position="301"/>
    </location>
</feature>
<evidence type="ECO:0000256" key="1">
    <source>
        <dbReference type="ARBA" id="ARBA00004123"/>
    </source>
</evidence>
<organism evidence="8 9">
    <name type="scientific">Hermetia illucens</name>
    <name type="common">Black soldier fly</name>
    <dbReference type="NCBI Taxonomy" id="343691"/>
    <lineage>
        <taxon>Eukaryota</taxon>
        <taxon>Metazoa</taxon>
        <taxon>Ecdysozoa</taxon>
        <taxon>Arthropoda</taxon>
        <taxon>Hexapoda</taxon>
        <taxon>Insecta</taxon>
        <taxon>Pterygota</taxon>
        <taxon>Neoptera</taxon>
        <taxon>Endopterygota</taxon>
        <taxon>Diptera</taxon>
        <taxon>Brachycera</taxon>
        <taxon>Stratiomyomorpha</taxon>
        <taxon>Stratiomyidae</taxon>
        <taxon>Hermetiinae</taxon>
        <taxon>Hermetia</taxon>
    </lineage>
</organism>
<feature type="compositionally biased region" description="Basic and acidic residues" evidence="6">
    <location>
        <begin position="21"/>
        <end position="35"/>
    </location>
</feature>
<evidence type="ECO:0000256" key="2">
    <source>
        <dbReference type="ARBA" id="ARBA00023015"/>
    </source>
</evidence>
<dbReference type="Pfam" id="PF01388">
    <property type="entry name" value="ARID"/>
    <property type="match status" value="1"/>
</dbReference>
<evidence type="ECO:0000313" key="9">
    <source>
        <dbReference type="Proteomes" id="UP000594454"/>
    </source>
</evidence>
<dbReference type="InParanoid" id="A0A7R8UBQ5"/>
<dbReference type="InterPro" id="IPR045147">
    <property type="entry name" value="ARI3A/B/C"/>
</dbReference>
<keyword evidence="9" id="KW-1185">Reference proteome</keyword>
<evidence type="ECO:0000256" key="3">
    <source>
        <dbReference type="ARBA" id="ARBA00023125"/>
    </source>
</evidence>
<name>A0A7R8UBQ5_HERIL</name>
<gene>
    <name evidence="8" type="ORF">HERILL_LOCUS1089</name>
</gene>